<evidence type="ECO:0000256" key="12">
    <source>
        <dbReference type="ARBA" id="ARBA00037975"/>
    </source>
</evidence>
<dbReference type="Pfam" id="PF01292">
    <property type="entry name" value="Ni_hydr_CYTB"/>
    <property type="match status" value="1"/>
</dbReference>
<dbReference type="InterPro" id="IPR052168">
    <property type="entry name" value="Cytochrome_b561_oxidase"/>
</dbReference>
<evidence type="ECO:0000256" key="9">
    <source>
        <dbReference type="ARBA" id="ARBA00022989"/>
    </source>
</evidence>
<comment type="cofactor">
    <cofactor evidence="1">
        <name>heme b</name>
        <dbReference type="ChEBI" id="CHEBI:60344"/>
    </cofactor>
</comment>
<keyword evidence="5" id="KW-0349">Heme</keyword>
<dbReference type="GO" id="GO:0022904">
    <property type="term" value="P:respiratory electron transport chain"/>
    <property type="evidence" value="ECO:0007669"/>
    <property type="project" value="InterPro"/>
</dbReference>
<evidence type="ECO:0000256" key="11">
    <source>
        <dbReference type="ARBA" id="ARBA00023136"/>
    </source>
</evidence>
<dbReference type="RefSeq" id="WP_012764617.1">
    <property type="nucleotide sequence ID" value="NC_012880.1"/>
</dbReference>
<evidence type="ECO:0000259" key="14">
    <source>
        <dbReference type="Pfam" id="PF01292"/>
    </source>
</evidence>
<evidence type="ECO:0000256" key="6">
    <source>
        <dbReference type="ARBA" id="ARBA00022692"/>
    </source>
</evidence>
<feature type="transmembrane region" description="Helical" evidence="13">
    <location>
        <begin position="41"/>
        <end position="60"/>
    </location>
</feature>
<dbReference type="GO" id="GO:0005886">
    <property type="term" value="C:plasma membrane"/>
    <property type="evidence" value="ECO:0007669"/>
    <property type="project" value="UniProtKB-SubCell"/>
</dbReference>
<evidence type="ECO:0000256" key="1">
    <source>
        <dbReference type="ARBA" id="ARBA00001970"/>
    </source>
</evidence>
<keyword evidence="6 13" id="KW-0812">Transmembrane</keyword>
<dbReference type="Proteomes" id="UP000002734">
    <property type="component" value="Chromosome"/>
</dbReference>
<reference evidence="15" key="1">
    <citation type="submission" date="2009-06" db="EMBL/GenBank/DDBJ databases">
        <title>Complete sequence of Dickeya dadantii Ech703.</title>
        <authorList>
            <consortium name="US DOE Joint Genome Institute"/>
            <person name="Lucas S."/>
            <person name="Copeland A."/>
            <person name="Lapidus A."/>
            <person name="Glavina del Rio T."/>
            <person name="Dalin E."/>
            <person name="Tice H."/>
            <person name="Bruce D."/>
            <person name="Goodwin L."/>
            <person name="Pitluck S."/>
            <person name="Chertkov O."/>
            <person name="Brettin T."/>
            <person name="Detter J.C."/>
            <person name="Han C."/>
            <person name="Larimer F."/>
            <person name="Land M."/>
            <person name="Hauser L."/>
            <person name="Kyrpides N."/>
            <person name="Mikhailova N."/>
            <person name="Balakrishnan V."/>
            <person name="Glasner J."/>
            <person name="Perna N.T."/>
        </authorList>
    </citation>
    <scope>NUCLEOTIDE SEQUENCE [LARGE SCALE GENOMIC DNA]</scope>
    <source>
        <strain evidence="15">Ech703</strain>
    </source>
</reference>
<dbReference type="STRING" id="579405.Dd703_0993"/>
<keyword evidence="8" id="KW-0249">Electron transport</keyword>
<evidence type="ECO:0000256" key="3">
    <source>
        <dbReference type="ARBA" id="ARBA00022448"/>
    </source>
</evidence>
<dbReference type="GO" id="GO:0009055">
    <property type="term" value="F:electron transfer activity"/>
    <property type="evidence" value="ECO:0007669"/>
    <property type="project" value="InterPro"/>
</dbReference>
<keyword evidence="16" id="KW-1185">Reference proteome</keyword>
<comment type="similarity">
    <text evidence="12">Belongs to the cytochrome b561 family.</text>
</comment>
<evidence type="ECO:0000256" key="4">
    <source>
        <dbReference type="ARBA" id="ARBA00022475"/>
    </source>
</evidence>
<dbReference type="PANTHER" id="PTHR30529:SF3">
    <property type="entry name" value="CYTOCHROME B561 HOMOLOG 1"/>
    <property type="match status" value="1"/>
</dbReference>
<evidence type="ECO:0000256" key="13">
    <source>
        <dbReference type="SAM" id="Phobius"/>
    </source>
</evidence>
<organism evidence="15 16">
    <name type="scientific">Musicola paradisiaca (strain Ech703)</name>
    <name type="common">Dickeya paradisiaca</name>
    <name type="synonym">Dickeya dadantii</name>
    <dbReference type="NCBI Taxonomy" id="579405"/>
    <lineage>
        <taxon>Bacteria</taxon>
        <taxon>Pseudomonadati</taxon>
        <taxon>Pseudomonadota</taxon>
        <taxon>Gammaproteobacteria</taxon>
        <taxon>Enterobacterales</taxon>
        <taxon>Pectobacteriaceae</taxon>
        <taxon>Musicola</taxon>
    </lineage>
</organism>
<dbReference type="AlphaFoldDB" id="C6CBL4"/>
<sequence length="177" mass="19903">MKAKYHSSQIALHWLALLLVILTYASMELRGITSRGSSERAFMMAMHYSCGVAVWVLMLLRVALRFFHPTPPITPKPGRMIVIASHAMHGILYLMFLSLPLLGMLSMYFRGIEWGVFGISMPIAAEPNDDMKELLGGIHEAIATSGYFLIGIHALAAIYHHYVVRDDTLLRMMPDKK</sequence>
<feature type="domain" description="Cytochrome b561 bacterial/Ni-hydrogenase" evidence="14">
    <location>
        <begin position="5"/>
        <end position="174"/>
    </location>
</feature>
<dbReference type="SUPFAM" id="SSF81342">
    <property type="entry name" value="Transmembrane di-heme cytochromes"/>
    <property type="match status" value="1"/>
</dbReference>
<evidence type="ECO:0000313" key="16">
    <source>
        <dbReference type="Proteomes" id="UP000002734"/>
    </source>
</evidence>
<keyword evidence="11 13" id="KW-0472">Membrane</keyword>
<evidence type="ECO:0000256" key="2">
    <source>
        <dbReference type="ARBA" id="ARBA00004651"/>
    </source>
</evidence>
<gene>
    <name evidence="15" type="ordered locus">Dd703_0993</name>
</gene>
<evidence type="ECO:0000256" key="5">
    <source>
        <dbReference type="ARBA" id="ARBA00022617"/>
    </source>
</evidence>
<accession>C6CBL4</accession>
<evidence type="ECO:0000256" key="7">
    <source>
        <dbReference type="ARBA" id="ARBA00022723"/>
    </source>
</evidence>
<dbReference type="PANTHER" id="PTHR30529">
    <property type="entry name" value="CYTOCHROME B561"/>
    <property type="match status" value="1"/>
</dbReference>
<dbReference type="InterPro" id="IPR016174">
    <property type="entry name" value="Di-haem_cyt_TM"/>
</dbReference>
<dbReference type="NCBIfam" id="NF008566">
    <property type="entry name" value="PRK11513.1"/>
    <property type="match status" value="1"/>
</dbReference>
<dbReference type="EMBL" id="CP001654">
    <property type="protein sequence ID" value="ACS84799.1"/>
    <property type="molecule type" value="Genomic_DNA"/>
</dbReference>
<keyword evidence="10" id="KW-0408">Iron</keyword>
<feature type="transmembrane region" description="Helical" evidence="13">
    <location>
        <begin position="81"/>
        <end position="109"/>
    </location>
</feature>
<dbReference type="HOGENOM" id="CLU_095321_3_0_6"/>
<feature type="transmembrane region" description="Helical" evidence="13">
    <location>
        <begin position="141"/>
        <end position="164"/>
    </location>
</feature>
<proteinExistence type="inferred from homology"/>
<comment type="subcellular location">
    <subcellularLocation>
        <location evidence="2">Cell membrane</location>
        <topology evidence="2">Multi-pass membrane protein</topology>
    </subcellularLocation>
</comment>
<keyword evidence="7" id="KW-0479">Metal-binding</keyword>
<keyword evidence="4" id="KW-1003">Cell membrane</keyword>
<name>C6CBL4_MUSP7</name>
<dbReference type="GO" id="GO:0020037">
    <property type="term" value="F:heme binding"/>
    <property type="evidence" value="ECO:0007669"/>
    <property type="project" value="TreeGrafter"/>
</dbReference>
<evidence type="ECO:0000313" key="15">
    <source>
        <dbReference type="EMBL" id="ACS84799.1"/>
    </source>
</evidence>
<keyword evidence="3" id="KW-0813">Transport</keyword>
<dbReference type="KEGG" id="dda:Dd703_0993"/>
<keyword evidence="9 13" id="KW-1133">Transmembrane helix</keyword>
<evidence type="ECO:0000256" key="10">
    <source>
        <dbReference type="ARBA" id="ARBA00023004"/>
    </source>
</evidence>
<protein>
    <submittedName>
        <fullName evidence="15">Cytochrome B561</fullName>
    </submittedName>
</protein>
<dbReference type="InterPro" id="IPR011577">
    <property type="entry name" value="Cyt_b561_bac/Ni-Hgenase"/>
</dbReference>
<dbReference type="GO" id="GO:0046872">
    <property type="term" value="F:metal ion binding"/>
    <property type="evidence" value="ECO:0007669"/>
    <property type="project" value="UniProtKB-KW"/>
</dbReference>
<evidence type="ECO:0000256" key="8">
    <source>
        <dbReference type="ARBA" id="ARBA00022982"/>
    </source>
</evidence>
<dbReference type="eggNOG" id="COG3038">
    <property type="taxonomic scope" value="Bacteria"/>
</dbReference>